<proteinExistence type="predicted"/>
<feature type="transmembrane region" description="Helical" evidence="1">
    <location>
        <begin position="80"/>
        <end position="102"/>
    </location>
</feature>
<keyword evidence="1" id="KW-0472">Membrane</keyword>
<reference evidence="2 3" key="1">
    <citation type="submission" date="2016-11" db="EMBL/GenBank/DDBJ databases">
        <title>Interaction between Lactobacillus species and yeast in water kefir.</title>
        <authorList>
            <person name="Behr J."/>
            <person name="Xu D."/>
            <person name="Vogel R.F."/>
        </authorList>
    </citation>
    <scope>NUCLEOTIDE SEQUENCE [LARGE SCALE GENOMIC DNA]</scope>
    <source>
        <strain evidence="2 3">TMW 1.1827</strain>
    </source>
</reference>
<dbReference type="AlphaFoldDB" id="A0A3Q8CNP0"/>
<feature type="transmembrane region" description="Helical" evidence="1">
    <location>
        <begin position="162"/>
        <end position="180"/>
    </location>
</feature>
<dbReference type="KEGG" id="lng:BSQ50_03650"/>
<dbReference type="EMBL" id="CP018180">
    <property type="protein sequence ID" value="AUJ31731.1"/>
    <property type="molecule type" value="Genomic_DNA"/>
</dbReference>
<feature type="transmembrane region" description="Helical" evidence="1">
    <location>
        <begin position="219"/>
        <end position="245"/>
    </location>
</feature>
<gene>
    <name evidence="2" type="ORF">BSQ50_03650</name>
</gene>
<evidence type="ECO:0008006" key="4">
    <source>
        <dbReference type="Google" id="ProtNLM"/>
    </source>
</evidence>
<accession>A0A3Q8CNP0</accession>
<evidence type="ECO:0000256" key="1">
    <source>
        <dbReference type="SAM" id="Phobius"/>
    </source>
</evidence>
<organism evidence="2 3">
    <name type="scientific">Liquorilactobacillus nagelii</name>
    <dbReference type="NCBI Taxonomy" id="82688"/>
    <lineage>
        <taxon>Bacteria</taxon>
        <taxon>Bacillati</taxon>
        <taxon>Bacillota</taxon>
        <taxon>Bacilli</taxon>
        <taxon>Lactobacillales</taxon>
        <taxon>Lactobacillaceae</taxon>
        <taxon>Liquorilactobacillus</taxon>
    </lineage>
</organism>
<sequence>MLEQKKSLGIKELLTLVKKHRNQLLAAGGFVTGLVIVFMVLSVLMGMLFRSGLTTVASALTLLIYGSVSATLWVGLLEILVGLGLTFVLEVLAYFFMAVIQFQLQDVVTGKQTSIRFSNIWQQFRFLNKNQVLRLFLYNGLFLFFWQLPLLILEYLLGSNQIILDAILIIWLLVMIWKNLEYSQALFLYREEQPAFLGQSQRHALTASRRFIAHKRAEIWELFIILAIPAIIWAIVWGIVTYYGFYFWEPVMIYGGPIVGIVGACFYLPVILAALAAFYQHNRTETLIQQIFKGLFVPVEKLTGQFVNKSNK</sequence>
<protein>
    <recommendedName>
        <fullName evidence="4">Glycerophosphoryl diester phosphodiesterase membrane domain-containing protein</fullName>
    </recommendedName>
</protein>
<evidence type="ECO:0000313" key="3">
    <source>
        <dbReference type="Proteomes" id="UP000324497"/>
    </source>
</evidence>
<dbReference type="Proteomes" id="UP000324497">
    <property type="component" value="Chromosome"/>
</dbReference>
<name>A0A3Q8CNP0_9LACO</name>
<keyword evidence="1" id="KW-0812">Transmembrane</keyword>
<feature type="transmembrane region" description="Helical" evidence="1">
    <location>
        <begin position="24"/>
        <end position="49"/>
    </location>
</feature>
<feature type="transmembrane region" description="Helical" evidence="1">
    <location>
        <begin position="135"/>
        <end position="156"/>
    </location>
</feature>
<evidence type="ECO:0000313" key="2">
    <source>
        <dbReference type="EMBL" id="AUJ31731.1"/>
    </source>
</evidence>
<feature type="transmembrane region" description="Helical" evidence="1">
    <location>
        <begin position="251"/>
        <end position="279"/>
    </location>
</feature>
<feature type="transmembrane region" description="Helical" evidence="1">
    <location>
        <begin position="56"/>
        <end position="74"/>
    </location>
</feature>
<keyword evidence="3" id="KW-1185">Reference proteome</keyword>
<keyword evidence="1" id="KW-1133">Transmembrane helix</keyword>